<dbReference type="InterPro" id="IPR043128">
    <property type="entry name" value="Rev_trsase/Diguanyl_cyclase"/>
</dbReference>
<keyword evidence="1" id="KW-0472">Membrane</keyword>
<dbReference type="CDD" id="cd01949">
    <property type="entry name" value="GGDEF"/>
    <property type="match status" value="1"/>
</dbReference>
<evidence type="ECO:0000313" key="3">
    <source>
        <dbReference type="EMBL" id="MBK5896583.1"/>
    </source>
</evidence>
<dbReference type="SMART" id="SM00267">
    <property type="entry name" value="GGDEF"/>
    <property type="match status" value="1"/>
</dbReference>
<name>A0ABS1IXG0_9FIRM</name>
<keyword evidence="1" id="KW-0812">Transmembrane</keyword>
<evidence type="ECO:0000256" key="1">
    <source>
        <dbReference type="SAM" id="Phobius"/>
    </source>
</evidence>
<dbReference type="Gene3D" id="3.30.70.270">
    <property type="match status" value="1"/>
</dbReference>
<keyword evidence="4" id="KW-1185">Reference proteome</keyword>
<feature type="transmembrane region" description="Helical" evidence="1">
    <location>
        <begin position="228"/>
        <end position="251"/>
    </location>
</feature>
<organism evidence="3 4">
    <name type="scientific">Catonella massiliensis</name>
    <dbReference type="NCBI Taxonomy" id="2799636"/>
    <lineage>
        <taxon>Bacteria</taxon>
        <taxon>Bacillati</taxon>
        <taxon>Bacillota</taxon>
        <taxon>Clostridia</taxon>
        <taxon>Lachnospirales</taxon>
        <taxon>Lachnospiraceae</taxon>
        <taxon>Catonella</taxon>
    </lineage>
</organism>
<dbReference type="Pfam" id="PF00990">
    <property type="entry name" value="GGDEF"/>
    <property type="match status" value="1"/>
</dbReference>
<reference evidence="3 4" key="1">
    <citation type="submission" date="2021-01" db="EMBL/GenBank/DDBJ databases">
        <title>Isolation and description of Catonella massiliensis sp. nov., a novel Catonella species, isolated from a stable periodontitis subject.</title>
        <authorList>
            <person name="Antezack A."/>
            <person name="Boxberger M."/>
            <person name="La Scola B."/>
            <person name="Monnet-Corti V."/>
        </authorList>
    </citation>
    <scope>NUCLEOTIDE SEQUENCE [LARGE SCALE GENOMIC DNA]</scope>
    <source>
        <strain evidence="3 4">Marseille-Q4567</strain>
    </source>
</reference>
<dbReference type="RefSeq" id="WP_208428146.1">
    <property type="nucleotide sequence ID" value="NZ_JAEPRJ010000001.1"/>
</dbReference>
<dbReference type="PROSITE" id="PS50887">
    <property type="entry name" value="GGDEF"/>
    <property type="match status" value="1"/>
</dbReference>
<dbReference type="InterPro" id="IPR050469">
    <property type="entry name" value="Diguanylate_Cyclase"/>
</dbReference>
<dbReference type="SUPFAM" id="SSF55073">
    <property type="entry name" value="Nucleotide cyclase"/>
    <property type="match status" value="1"/>
</dbReference>
<sequence>MGKYKKVGKKTDKGWNVSTISTKVVVAGILISIIIVFFVSFIVSGTIRNLEEKLIGSRLEADMNYVKDLISNHDDTARWNVKGDTIYFGDTEIGDGTREKANLEPFLEHYSKTGILSYVFLKVRDDDPRLFAARKQKLPYEPAHYFRVAGSTLGEDGVSILGTFITKNVAEGLDRSGEYKGEANVAGSAIYCLYRVLKDSDDKVIGAMVVGRNVDDMNREVGKAVVKVALFTLFVIAIIIGIIFIVIYQFLNTIKSIAYYLKQLEVGIIPDNRLEIKSFAEMNLVAESINNLVRYMRENSDLQRKSEMDALTELPNRMSYDQYSEDLEKYLRANPRSLGVEILDIDYFKQFNDNYGHQMGDECIRMIAGVLLKLTQEHPKVYAARYGGDEFVIIYPGSLHSEIETMVKELKKNVQKMAMEHKHSKASDVVTITQGVCFDIFSPYASISDFLKRADDALYEEKKIRRNSYRIVQL</sequence>
<proteinExistence type="predicted"/>
<comment type="caution">
    <text evidence="3">The sequence shown here is derived from an EMBL/GenBank/DDBJ whole genome shotgun (WGS) entry which is preliminary data.</text>
</comment>
<evidence type="ECO:0000259" key="2">
    <source>
        <dbReference type="PROSITE" id="PS50887"/>
    </source>
</evidence>
<dbReference type="NCBIfam" id="TIGR00254">
    <property type="entry name" value="GGDEF"/>
    <property type="match status" value="1"/>
</dbReference>
<dbReference type="InterPro" id="IPR033462">
    <property type="entry name" value="Cache_3-Cache_2"/>
</dbReference>
<accession>A0ABS1IXG0</accession>
<protein>
    <submittedName>
        <fullName evidence="3">Diguanylate cyclase</fullName>
    </submittedName>
</protein>
<dbReference type="InterPro" id="IPR000160">
    <property type="entry name" value="GGDEF_dom"/>
</dbReference>
<dbReference type="Pfam" id="PF17201">
    <property type="entry name" value="Cache_3-Cache_2"/>
    <property type="match status" value="1"/>
</dbReference>
<dbReference type="InterPro" id="IPR029787">
    <property type="entry name" value="Nucleotide_cyclase"/>
</dbReference>
<feature type="domain" description="GGDEF" evidence="2">
    <location>
        <begin position="336"/>
        <end position="474"/>
    </location>
</feature>
<evidence type="ECO:0000313" key="4">
    <source>
        <dbReference type="Proteomes" id="UP000604730"/>
    </source>
</evidence>
<dbReference type="PANTHER" id="PTHR45138">
    <property type="entry name" value="REGULATORY COMPONENTS OF SENSORY TRANSDUCTION SYSTEM"/>
    <property type="match status" value="1"/>
</dbReference>
<dbReference type="PANTHER" id="PTHR45138:SF9">
    <property type="entry name" value="DIGUANYLATE CYCLASE DGCM-RELATED"/>
    <property type="match status" value="1"/>
</dbReference>
<dbReference type="Proteomes" id="UP000604730">
    <property type="component" value="Unassembled WGS sequence"/>
</dbReference>
<keyword evidence="1" id="KW-1133">Transmembrane helix</keyword>
<feature type="transmembrane region" description="Helical" evidence="1">
    <location>
        <begin position="20"/>
        <end position="43"/>
    </location>
</feature>
<gene>
    <name evidence="3" type="ORF">JJN12_02120</name>
</gene>
<dbReference type="EMBL" id="JAEPRJ010000001">
    <property type="protein sequence ID" value="MBK5896583.1"/>
    <property type="molecule type" value="Genomic_DNA"/>
</dbReference>